<dbReference type="EMBL" id="OX596093">
    <property type="protein sequence ID" value="CAI9713999.1"/>
    <property type="molecule type" value="Genomic_DNA"/>
</dbReference>
<gene>
    <name evidence="1" type="ORF">MRATA1EN3_LOCUS25212</name>
</gene>
<name>A0ACB0FNV4_RANTA</name>
<proteinExistence type="predicted"/>
<protein>
    <submittedName>
        <fullName evidence="1">Uncharacterized protein</fullName>
    </submittedName>
</protein>
<evidence type="ECO:0000313" key="2">
    <source>
        <dbReference type="Proteomes" id="UP001162501"/>
    </source>
</evidence>
<dbReference type="Proteomes" id="UP001162501">
    <property type="component" value="Chromosome 9"/>
</dbReference>
<reference evidence="1" key="1">
    <citation type="submission" date="2023-05" db="EMBL/GenBank/DDBJ databases">
        <authorList>
            <consortium name="ELIXIR-Norway"/>
        </authorList>
    </citation>
    <scope>NUCLEOTIDE SEQUENCE</scope>
</reference>
<organism evidence="1 2">
    <name type="scientific">Rangifer tarandus platyrhynchus</name>
    <name type="common">Svalbard reindeer</name>
    <dbReference type="NCBI Taxonomy" id="3082113"/>
    <lineage>
        <taxon>Eukaryota</taxon>
        <taxon>Metazoa</taxon>
        <taxon>Chordata</taxon>
        <taxon>Craniata</taxon>
        <taxon>Vertebrata</taxon>
        <taxon>Euteleostomi</taxon>
        <taxon>Mammalia</taxon>
        <taxon>Eutheria</taxon>
        <taxon>Laurasiatheria</taxon>
        <taxon>Artiodactyla</taxon>
        <taxon>Ruminantia</taxon>
        <taxon>Pecora</taxon>
        <taxon>Cervidae</taxon>
        <taxon>Odocoileinae</taxon>
        <taxon>Rangifer</taxon>
    </lineage>
</organism>
<evidence type="ECO:0000313" key="1">
    <source>
        <dbReference type="EMBL" id="CAI9713999.1"/>
    </source>
</evidence>
<sequence length="350" mass="36949">MRPHGPRALLRNKENPELERIPGLCCRPQAALRPRCCPSVPQGPARPPPREELSARSLHISNTPPARHARSHPTTAAVPAPLSSDPPPDLTLGPTPAGPPALPSPEGASERRPGAERRRDCGPGRPPSFSGQGWARDSQIGHPRPLQASPPGRRFQAQRERPTPGKLPRRSPSWGGGGGVRRPKRSPQPSDRPCDGQTADSPSPPEVPQPGVACPAASGPGRRRLPCIRAPEAPVRCSRLRLRLRLPRPLAERGPPGAARAAGGGAARGPGHPGGGRPWPTSSAQLDPAATPSLPSRRRHRHRGRARIPPLGWLRPGGRGRGAEQGACLRGRLRAAPRTAPPPPLGGAAR</sequence>
<accession>A0ACB0FNV4</accession>